<gene>
    <name evidence="1 2" type="primary">Napb</name>
</gene>
<dbReference type="EMBL" id="BC016125">
    <property type="protein sequence ID" value="AAH16125.1"/>
    <property type="molecule type" value="mRNA"/>
</dbReference>
<evidence type="ECO:0000313" key="2">
    <source>
        <dbReference type="MGI" id="MGI:104562"/>
    </source>
</evidence>
<name>Q05DE5_MOUSE</name>
<accession>Q05DE5</accession>
<evidence type="ECO:0000313" key="1">
    <source>
        <dbReference type="EMBL" id="AAH16125.1"/>
    </source>
</evidence>
<protein>
    <submittedName>
        <fullName evidence="1">Napb protein</fullName>
    </submittedName>
</protein>
<sequence length="74" mass="8348">MYRKESYCFVHGQPQAALEMRYGNGSKSVPAEEHLNTGQPLFSASQFSLLMRPFKVRPTWCLTGHCGLPFIMAP</sequence>
<dbReference type="AlphaFoldDB" id="Q05DE5"/>
<reference evidence="1" key="1">
    <citation type="journal article" date="2004" name="Genome Res.">
        <title>The status, quality, and expansion of the NIH full-length cDNA project: the Mammalian Gene Collection (MGC).</title>
        <authorList>
            <consortium name="The MGC Project Team"/>
            <person name="Gerhard D.S."/>
            <person name="Wagner L."/>
            <person name="Feingold E.A."/>
            <person name="Shenmen C.M."/>
            <person name="Grouse L.H."/>
            <person name="Schuler G."/>
            <person name="Klein S.L."/>
            <person name="Old S."/>
            <person name="Rasooly R."/>
            <person name="Good P."/>
            <person name="Guyer M."/>
            <person name="Peck A.M."/>
            <person name="Derge J.G."/>
            <person name="Lipman D."/>
            <person name="Collins F.S."/>
            <person name="Jang W."/>
            <person name="Sherry S."/>
            <person name="Feolo M."/>
            <person name="Misquitta L."/>
            <person name="Lee E."/>
            <person name="Rotmistrovsky K."/>
            <person name="Greenhut S.F."/>
            <person name="Schaefer C.F."/>
            <person name="Buetow K."/>
            <person name="Bonner T.I."/>
            <person name="Haussler D."/>
            <person name="Kent J."/>
            <person name="Kiekhaus M."/>
            <person name="Furey T."/>
            <person name="Brent M."/>
            <person name="Prange C."/>
            <person name="Schreiber K."/>
            <person name="Shapiro N."/>
            <person name="Bhat N.K."/>
            <person name="Hopkins R.F."/>
            <person name="Hsie F."/>
            <person name="Driscoll T."/>
            <person name="Soares M.B."/>
            <person name="Casavant T.L."/>
            <person name="Scheetz T.E."/>
            <person name="Brown-stein M.J."/>
            <person name="Usdin T.B."/>
            <person name="Toshiyuki S."/>
            <person name="Carninci P."/>
            <person name="Piao Y."/>
            <person name="Dudekula D.B."/>
            <person name="Ko M.S."/>
            <person name="Kawakami K."/>
            <person name="Suzuki Y."/>
            <person name="Sugano S."/>
            <person name="Gruber C.E."/>
            <person name="Smith M.R."/>
            <person name="Simmons B."/>
            <person name="Moore T."/>
            <person name="Waterman R."/>
            <person name="Johnson S.L."/>
            <person name="Ruan Y."/>
            <person name="Wei C.L."/>
            <person name="Mathavan S."/>
            <person name="Gunaratne P.H."/>
            <person name="Wu J."/>
            <person name="Garcia A.M."/>
            <person name="Hulyk S.W."/>
            <person name="Fuh E."/>
            <person name="Yuan Y."/>
            <person name="Sneed A."/>
            <person name="Kowis C."/>
            <person name="Hodgson A."/>
            <person name="Muzny D.M."/>
            <person name="McPherson J."/>
            <person name="Gibbs R.A."/>
            <person name="Fahey J."/>
            <person name="Helton E."/>
            <person name="Ketteman M."/>
            <person name="Madan A."/>
            <person name="Rodrigues S."/>
            <person name="Sanchez A."/>
            <person name="Whiting M."/>
            <person name="Madari A."/>
            <person name="Young A.C."/>
            <person name="Wetherby K.D."/>
            <person name="Granite S.J."/>
            <person name="Kwong P.N."/>
            <person name="Brinkley C.P."/>
            <person name="Pearson R.L."/>
            <person name="Bouffard G.G."/>
            <person name="Blakesly R.W."/>
            <person name="Green E.D."/>
            <person name="Dickson M.C."/>
            <person name="Rodriguez A.C."/>
            <person name="Grimwood J."/>
            <person name="Schmutz J."/>
            <person name="Myers R.M."/>
            <person name="Butterfield Y.S."/>
            <person name="Griffith M."/>
            <person name="Griffith O.L."/>
            <person name="Krzywinski M.I."/>
            <person name="Liao N."/>
            <person name="Morin R."/>
            <person name="Morrin R."/>
            <person name="Palmquist D."/>
            <person name="Petrescu A.S."/>
            <person name="Skalska U."/>
            <person name="Smailus D.E."/>
            <person name="Stott J.M."/>
            <person name="Schnerch A."/>
            <person name="Schein J.E."/>
            <person name="Jones S.J."/>
            <person name="Holt R.A."/>
            <person name="Baross A."/>
            <person name="Marra M.A."/>
            <person name="Clifton S."/>
            <person name="Makowski K.A."/>
            <person name="Bosak S."/>
            <person name="Malek J."/>
        </authorList>
    </citation>
    <scope>NUCLEOTIDE SEQUENCE [LARGE SCALE MRNA]</scope>
    <source>
        <tissue evidence="1">Eye</tissue>
    </source>
</reference>
<organism evidence="1">
    <name type="scientific">Mus musculus</name>
    <name type="common">Mouse</name>
    <dbReference type="NCBI Taxonomy" id="10090"/>
    <lineage>
        <taxon>Eukaryota</taxon>
        <taxon>Metazoa</taxon>
        <taxon>Chordata</taxon>
        <taxon>Craniata</taxon>
        <taxon>Vertebrata</taxon>
        <taxon>Euteleostomi</taxon>
        <taxon>Mammalia</taxon>
        <taxon>Eutheria</taxon>
        <taxon>Euarchontoglires</taxon>
        <taxon>Glires</taxon>
        <taxon>Rodentia</taxon>
        <taxon>Myomorpha</taxon>
        <taxon>Muroidea</taxon>
        <taxon>Muridae</taxon>
        <taxon>Murinae</taxon>
        <taxon>Mus</taxon>
        <taxon>Mus</taxon>
    </lineage>
</organism>
<dbReference type="AGR" id="MGI:104562"/>
<dbReference type="MGI" id="MGI:104562">
    <property type="gene designation" value="Napb"/>
</dbReference>
<proteinExistence type="evidence at transcript level"/>